<dbReference type="EMBL" id="BAABIC010000008">
    <property type="protein sequence ID" value="GAA4689673.1"/>
    <property type="molecule type" value="Genomic_DNA"/>
</dbReference>
<evidence type="ECO:0000256" key="1">
    <source>
        <dbReference type="PROSITE-ProRule" id="PRU01122"/>
    </source>
</evidence>
<keyword evidence="1" id="KW-0645">Protease</keyword>
<dbReference type="PANTHER" id="PTHR10046">
    <property type="entry name" value="ATP DEPENDENT LON PROTEASE FAMILY MEMBER"/>
    <property type="match status" value="1"/>
</dbReference>
<dbReference type="InterPro" id="IPR020568">
    <property type="entry name" value="Ribosomal_Su5_D2-typ_SF"/>
</dbReference>
<dbReference type="InterPro" id="IPR036034">
    <property type="entry name" value="PDZ_sf"/>
</dbReference>
<dbReference type="SUPFAM" id="SSF54211">
    <property type="entry name" value="Ribosomal protein S5 domain 2-like"/>
    <property type="match status" value="1"/>
</dbReference>
<dbReference type="EC" id="3.4.21.53" evidence="1"/>
<evidence type="ECO:0000259" key="2">
    <source>
        <dbReference type="PROSITE" id="PS50106"/>
    </source>
</evidence>
<accession>A0ABP8WIS8</accession>
<keyword evidence="1" id="KW-0378">Hydrolase</keyword>
<dbReference type="SMART" id="SM00228">
    <property type="entry name" value="PDZ"/>
    <property type="match status" value="1"/>
</dbReference>
<gene>
    <name evidence="4" type="ORF">GCM10023215_27500</name>
</gene>
<comment type="caution">
    <text evidence="4">The sequence shown here is derived from an EMBL/GenBank/DDBJ whole genome shotgun (WGS) entry which is preliminary data.</text>
</comment>
<dbReference type="Pfam" id="PF13180">
    <property type="entry name" value="PDZ_2"/>
    <property type="match status" value="1"/>
</dbReference>
<reference evidence="5" key="1">
    <citation type="journal article" date="2019" name="Int. J. Syst. Evol. Microbiol.">
        <title>The Global Catalogue of Microorganisms (GCM) 10K type strain sequencing project: providing services to taxonomists for standard genome sequencing and annotation.</title>
        <authorList>
            <consortium name="The Broad Institute Genomics Platform"/>
            <consortium name="The Broad Institute Genome Sequencing Center for Infectious Disease"/>
            <person name="Wu L."/>
            <person name="Ma J."/>
        </authorList>
    </citation>
    <scope>NUCLEOTIDE SEQUENCE [LARGE SCALE GENOMIC DNA]</scope>
    <source>
        <strain evidence="5">JCM 18055</strain>
    </source>
</reference>
<evidence type="ECO:0000313" key="5">
    <source>
        <dbReference type="Proteomes" id="UP001500325"/>
    </source>
</evidence>
<keyword evidence="5" id="KW-1185">Reference proteome</keyword>
<dbReference type="RefSeq" id="WP_345380859.1">
    <property type="nucleotide sequence ID" value="NZ_BAABIC010000008.1"/>
</dbReference>
<dbReference type="InterPro" id="IPR014721">
    <property type="entry name" value="Ribsml_uS5_D2-typ_fold_subgr"/>
</dbReference>
<proteinExistence type="inferred from homology"/>
<keyword evidence="1" id="KW-0720">Serine protease</keyword>
<feature type="domain" description="PDZ" evidence="2">
    <location>
        <begin position="104"/>
        <end position="190"/>
    </location>
</feature>
<dbReference type="InterPro" id="IPR008269">
    <property type="entry name" value="Lon_proteolytic"/>
</dbReference>
<organism evidence="4 5">
    <name type="scientific">Pseudonocardia yuanmonensis</name>
    <dbReference type="NCBI Taxonomy" id="1095914"/>
    <lineage>
        <taxon>Bacteria</taxon>
        <taxon>Bacillati</taxon>
        <taxon>Actinomycetota</taxon>
        <taxon>Actinomycetes</taxon>
        <taxon>Pseudonocardiales</taxon>
        <taxon>Pseudonocardiaceae</taxon>
        <taxon>Pseudonocardia</taxon>
    </lineage>
</organism>
<evidence type="ECO:0000313" key="4">
    <source>
        <dbReference type="EMBL" id="GAA4689673.1"/>
    </source>
</evidence>
<name>A0ABP8WIS8_9PSEU</name>
<protein>
    <recommendedName>
        <fullName evidence="1">endopeptidase La</fullName>
        <ecNumber evidence="1">3.4.21.53</ecNumber>
    </recommendedName>
</protein>
<dbReference type="Pfam" id="PF05362">
    <property type="entry name" value="Lon_C"/>
    <property type="match status" value="1"/>
</dbReference>
<sequence>MSRRTSTLVAAVLLVIVVVGVGTVVRVPFVALGPGPTYDTLGAVDGTQVVAVDGAPTYPTSGHLNMTTVSVNDGVTGLQALGFWLAPDRRLVPRDTVFPPGRSTAEVDKENAEQFTASETNAELAALSELKLPTRATVADVVPGSPAEGVLQPGDTIVSVRGMPVATPQAVADALNGTSPGQPVVVTYRRGDAQQDVTITLGSSPDRQQGMLGVRPGVQPATGAITISLGDIGGPSAGLMFALAVVDKLTPGELNGGQFVAGTGTITADGTVGPIGGIPFKMRAARDAGAVTFLVPSDNCAEAAQNAPDGLRLVRVTTLASAVDALETLDVGGPAPACTP</sequence>
<feature type="active site" evidence="1">
    <location>
        <position position="236"/>
    </location>
</feature>
<dbReference type="PROSITE" id="PS51786">
    <property type="entry name" value="LON_PROTEOLYTIC"/>
    <property type="match status" value="1"/>
</dbReference>
<comment type="similarity">
    <text evidence="1">Belongs to the peptidase S16 family.</text>
</comment>
<dbReference type="Gene3D" id="2.30.42.10">
    <property type="match status" value="1"/>
</dbReference>
<feature type="active site" evidence="1">
    <location>
        <position position="281"/>
    </location>
</feature>
<dbReference type="InterPro" id="IPR027065">
    <property type="entry name" value="Lon_Prtase"/>
</dbReference>
<feature type="domain" description="Lon proteolytic" evidence="3">
    <location>
        <begin position="231"/>
        <end position="329"/>
    </location>
</feature>
<comment type="catalytic activity">
    <reaction evidence="1">
        <text>Hydrolysis of proteins in presence of ATP.</text>
        <dbReference type="EC" id="3.4.21.53"/>
    </reaction>
</comment>
<dbReference type="PROSITE" id="PS50106">
    <property type="entry name" value="PDZ"/>
    <property type="match status" value="1"/>
</dbReference>
<dbReference type="Gene3D" id="3.30.230.10">
    <property type="match status" value="1"/>
</dbReference>
<dbReference type="Proteomes" id="UP001500325">
    <property type="component" value="Unassembled WGS sequence"/>
</dbReference>
<dbReference type="InterPro" id="IPR001478">
    <property type="entry name" value="PDZ"/>
</dbReference>
<dbReference type="SUPFAM" id="SSF50156">
    <property type="entry name" value="PDZ domain-like"/>
    <property type="match status" value="1"/>
</dbReference>
<evidence type="ECO:0000259" key="3">
    <source>
        <dbReference type="PROSITE" id="PS51786"/>
    </source>
</evidence>